<accession>A0A433HWL9</accession>
<keyword evidence="2" id="KW-1185">Reference proteome</keyword>
<dbReference type="InterPro" id="IPR042100">
    <property type="entry name" value="Bug_dom1"/>
</dbReference>
<sequence length="59" mass="6893">MVDMLREVFKKTMKDPIIKEEFNKLGIEPAYADREEFFKNISETNKLTGDLLEKTGLVK</sequence>
<dbReference type="EMBL" id="RYZZ01000001">
    <property type="protein sequence ID" value="RUQ32686.1"/>
    <property type="molecule type" value="Genomic_DNA"/>
</dbReference>
<comment type="caution">
    <text evidence="1">The sequence shown here is derived from an EMBL/GenBank/DDBJ whole genome shotgun (WGS) entry which is preliminary data.</text>
</comment>
<proteinExistence type="predicted"/>
<evidence type="ECO:0000313" key="1">
    <source>
        <dbReference type="EMBL" id="RUQ32686.1"/>
    </source>
</evidence>
<dbReference type="Proteomes" id="UP000267430">
    <property type="component" value="Unassembled WGS sequence"/>
</dbReference>
<name>A0A433HWL9_9BACI</name>
<protein>
    <recommendedName>
        <fullName evidence="3">Tripartite tricarboxylate transporter substrate binding protein</fullName>
    </recommendedName>
</protein>
<dbReference type="AlphaFoldDB" id="A0A433HWL9"/>
<dbReference type="Gene3D" id="3.40.190.150">
    <property type="entry name" value="Bordetella uptake gene, domain 1"/>
    <property type="match status" value="1"/>
</dbReference>
<evidence type="ECO:0000313" key="2">
    <source>
        <dbReference type="Proteomes" id="UP000267430"/>
    </source>
</evidence>
<reference evidence="1 2" key="1">
    <citation type="submission" date="2018-12" db="EMBL/GenBank/DDBJ databases">
        <title>Bacillus chawlae sp. nov., Bacillus glennii sp. nov., and Bacillus saganii sp. nov. Isolated from the Vehicle Assembly Building at Kennedy Space Center where the Viking Spacecraft were Assembled.</title>
        <authorList>
            <person name="Seuylemezian A."/>
            <person name="Vaishampayan P."/>
        </authorList>
    </citation>
    <scope>NUCLEOTIDE SEQUENCE [LARGE SCALE GENOMIC DNA]</scope>
    <source>
        <strain evidence="1 2">L5</strain>
    </source>
</reference>
<gene>
    <name evidence="1" type="ORF">ELQ35_00925</name>
</gene>
<organism evidence="1 2">
    <name type="scientific">Peribacillus cavernae</name>
    <dbReference type="NCBI Taxonomy" id="1674310"/>
    <lineage>
        <taxon>Bacteria</taxon>
        <taxon>Bacillati</taxon>
        <taxon>Bacillota</taxon>
        <taxon>Bacilli</taxon>
        <taxon>Bacillales</taxon>
        <taxon>Bacillaceae</taxon>
        <taxon>Peribacillus</taxon>
    </lineage>
</organism>
<evidence type="ECO:0008006" key="3">
    <source>
        <dbReference type="Google" id="ProtNLM"/>
    </source>
</evidence>